<dbReference type="InterPro" id="IPR009720">
    <property type="entry name" value="IMP_biosynth_PurP_C"/>
</dbReference>
<evidence type="ECO:0000256" key="5">
    <source>
        <dbReference type="ARBA" id="ARBA00022741"/>
    </source>
</evidence>
<evidence type="ECO:0000256" key="2">
    <source>
        <dbReference type="ARBA" id="ARBA00001946"/>
    </source>
</evidence>
<accession>A0A1F5ZKW1</accession>
<keyword evidence="4" id="KW-0479">Metal-binding</keyword>
<dbReference type="PANTHER" id="PTHR38147:SF1">
    <property type="entry name" value="5-FORMAMINOIMIDAZOLE-4-CARBOXAMIDE-1-(BETA)-D-RIBOFURANOSYL 5'-MONOPHOSPHATE SYNTHETASE"/>
    <property type="match status" value="1"/>
</dbReference>
<evidence type="ECO:0000256" key="7">
    <source>
        <dbReference type="ARBA" id="ARBA00022840"/>
    </source>
</evidence>
<dbReference type="InterPro" id="IPR016185">
    <property type="entry name" value="PreATP-grasp_dom_sf"/>
</dbReference>
<dbReference type="EMBL" id="MFJE01000063">
    <property type="protein sequence ID" value="OGG13041.1"/>
    <property type="molecule type" value="Genomic_DNA"/>
</dbReference>
<keyword evidence="8" id="KW-0460">Magnesium</keyword>
<evidence type="ECO:0000313" key="12">
    <source>
        <dbReference type="EMBL" id="OGG13041.1"/>
    </source>
</evidence>
<comment type="cofactor">
    <cofactor evidence="1">
        <name>Mn(2+)</name>
        <dbReference type="ChEBI" id="CHEBI:29035"/>
    </cofactor>
</comment>
<dbReference type="Gene3D" id="3.40.50.20">
    <property type="match status" value="1"/>
</dbReference>
<gene>
    <name evidence="12" type="ORF">A2773_00330</name>
</gene>
<dbReference type="InterPro" id="IPR010672">
    <property type="entry name" value="IMP_biosynth_PurP_N"/>
</dbReference>
<name>A0A1F5ZKW1_9BACT</name>
<dbReference type="PIRSF" id="PIRSF004602">
    <property type="entry name" value="ATPgrasp_PurP"/>
    <property type="match status" value="1"/>
</dbReference>
<dbReference type="GO" id="GO:0005524">
    <property type="term" value="F:ATP binding"/>
    <property type="evidence" value="ECO:0007669"/>
    <property type="project" value="UniProtKB-KW"/>
</dbReference>
<evidence type="ECO:0000256" key="4">
    <source>
        <dbReference type="ARBA" id="ARBA00022723"/>
    </source>
</evidence>
<dbReference type="SUPFAM" id="SSF56059">
    <property type="entry name" value="Glutathione synthetase ATP-binding domain-like"/>
    <property type="match status" value="1"/>
</dbReference>
<dbReference type="GO" id="GO:0006188">
    <property type="term" value="P:IMP biosynthetic process"/>
    <property type="evidence" value="ECO:0007669"/>
    <property type="project" value="InterPro"/>
</dbReference>
<dbReference type="Gene3D" id="3.30.470.20">
    <property type="entry name" value="ATP-grasp fold, B domain"/>
    <property type="match status" value="1"/>
</dbReference>
<organism evidence="12 13">
    <name type="scientific">Candidatus Gottesmanbacteria bacterium RIFCSPHIGHO2_01_FULL_39_10</name>
    <dbReference type="NCBI Taxonomy" id="1798375"/>
    <lineage>
        <taxon>Bacteria</taxon>
        <taxon>Candidatus Gottesmaniibacteriota</taxon>
    </lineage>
</organism>
<evidence type="ECO:0000256" key="8">
    <source>
        <dbReference type="ARBA" id="ARBA00022842"/>
    </source>
</evidence>
<sequence length="355" mass="41195">MNKYTISTLGGHSALEIFSGAKRHNFETLVIAQKGREKTYTKYFENLIDDYILLNHFKELTDNQTIEKLKDKNSIFIPHRYVQVYTDLKKLEKEFNVPVFGNKFLLKYEEREGNYNQYQILNDAEIPFPVSFKNPKDIDRLVLVKVREAQRNYERSFFFTSSYKDYQEKSQNLIKLGKIKEKDLENAVIEEFLIGVQVNFNFFYSPLSSKLELLGTDSRRQTNMDGFLRLPARQQLDIEHIVYPSYVESGHFAVTVKESLLEQAFELAEKLLKASKKFHPQGIIGPFALQSAILAGPPREKIVVFDISLRIPGSPGSIFTPYSHFLYDRPVSFGERIALEIEKAEKHNLLTKIIT</sequence>
<feature type="domain" description="IMP biosynthesis enzyme PurP N-terminal" evidence="10">
    <location>
        <begin position="6"/>
        <end position="131"/>
    </location>
</feature>
<dbReference type="InterPro" id="IPR023656">
    <property type="entry name" value="IMP_biosynth_PurP"/>
</dbReference>
<comment type="cofactor">
    <cofactor evidence="2">
        <name>Mg(2+)</name>
        <dbReference type="ChEBI" id="CHEBI:18420"/>
    </cofactor>
</comment>
<protein>
    <submittedName>
        <fullName evidence="12">5-formaminoimidazole-4-carboxamide-1-(Beta)-D-ribofuranosyl 5'-monophosphate synthetase</fullName>
    </submittedName>
</protein>
<dbReference type="PANTHER" id="PTHR38147">
    <property type="entry name" value="5-FORMAMINOIMIDAZOLE-4-CARBOXAMIDE-1-(BETA)-D-RIBOFURANOSYL 5'-MONOPHOSPHATE SYNTHETASE-RELATED"/>
    <property type="match status" value="1"/>
</dbReference>
<dbReference type="Gene3D" id="3.30.1490.20">
    <property type="entry name" value="ATP-grasp fold, A domain"/>
    <property type="match status" value="1"/>
</dbReference>
<dbReference type="AlphaFoldDB" id="A0A1F5ZKW1"/>
<dbReference type="STRING" id="1798375.A2773_00330"/>
<evidence type="ECO:0000256" key="9">
    <source>
        <dbReference type="ARBA" id="ARBA00023211"/>
    </source>
</evidence>
<evidence type="ECO:0000259" key="11">
    <source>
        <dbReference type="Pfam" id="PF06973"/>
    </source>
</evidence>
<dbReference type="InterPro" id="IPR013815">
    <property type="entry name" value="ATP_grasp_subdomain_1"/>
</dbReference>
<dbReference type="GO" id="GO:0016879">
    <property type="term" value="F:ligase activity, forming carbon-nitrogen bonds"/>
    <property type="evidence" value="ECO:0007669"/>
    <property type="project" value="InterPro"/>
</dbReference>
<keyword evidence="3" id="KW-0436">Ligase</keyword>
<proteinExistence type="predicted"/>
<dbReference type="Pfam" id="PF06973">
    <property type="entry name" value="DUF1297"/>
    <property type="match status" value="1"/>
</dbReference>
<evidence type="ECO:0000313" key="13">
    <source>
        <dbReference type="Proteomes" id="UP000177383"/>
    </source>
</evidence>
<evidence type="ECO:0000256" key="3">
    <source>
        <dbReference type="ARBA" id="ARBA00022598"/>
    </source>
</evidence>
<evidence type="ECO:0000256" key="6">
    <source>
        <dbReference type="ARBA" id="ARBA00022755"/>
    </source>
</evidence>
<dbReference type="Proteomes" id="UP000177383">
    <property type="component" value="Unassembled WGS sequence"/>
</dbReference>
<evidence type="ECO:0000256" key="1">
    <source>
        <dbReference type="ARBA" id="ARBA00001936"/>
    </source>
</evidence>
<dbReference type="SUPFAM" id="SSF52440">
    <property type="entry name" value="PreATP-grasp domain"/>
    <property type="match status" value="1"/>
</dbReference>
<keyword evidence="7" id="KW-0067">ATP-binding</keyword>
<reference evidence="12 13" key="1">
    <citation type="journal article" date="2016" name="Nat. Commun.">
        <title>Thousands of microbial genomes shed light on interconnected biogeochemical processes in an aquifer system.</title>
        <authorList>
            <person name="Anantharaman K."/>
            <person name="Brown C.T."/>
            <person name="Hug L.A."/>
            <person name="Sharon I."/>
            <person name="Castelle C.J."/>
            <person name="Probst A.J."/>
            <person name="Thomas B.C."/>
            <person name="Singh A."/>
            <person name="Wilkins M.J."/>
            <person name="Karaoz U."/>
            <person name="Brodie E.L."/>
            <person name="Williams K.H."/>
            <person name="Hubbard S.S."/>
            <person name="Banfield J.F."/>
        </authorList>
    </citation>
    <scope>NUCLEOTIDE SEQUENCE [LARGE SCALE GENOMIC DNA]</scope>
</reference>
<dbReference type="Pfam" id="PF06849">
    <property type="entry name" value="DUF1246"/>
    <property type="match status" value="1"/>
</dbReference>
<keyword evidence="6" id="KW-0658">Purine biosynthesis</keyword>
<dbReference type="GO" id="GO:0000287">
    <property type="term" value="F:magnesium ion binding"/>
    <property type="evidence" value="ECO:0007669"/>
    <property type="project" value="InterPro"/>
</dbReference>
<feature type="domain" description="IMP biosynthesis enzyme PurP C-terminal" evidence="11">
    <location>
        <begin position="165"/>
        <end position="355"/>
    </location>
</feature>
<evidence type="ECO:0000259" key="10">
    <source>
        <dbReference type="Pfam" id="PF06849"/>
    </source>
</evidence>
<keyword evidence="5" id="KW-0547">Nucleotide-binding</keyword>
<keyword evidence="9" id="KW-0464">Manganese</keyword>
<comment type="caution">
    <text evidence="12">The sequence shown here is derived from an EMBL/GenBank/DDBJ whole genome shotgun (WGS) entry which is preliminary data.</text>
</comment>